<organism evidence="2">
    <name type="scientific">mine drainage metagenome</name>
    <dbReference type="NCBI Taxonomy" id="410659"/>
    <lineage>
        <taxon>unclassified sequences</taxon>
        <taxon>metagenomes</taxon>
        <taxon>ecological metagenomes</taxon>
    </lineage>
</organism>
<evidence type="ECO:0000256" key="1">
    <source>
        <dbReference type="SAM" id="Phobius"/>
    </source>
</evidence>
<sequence length="48" mass="5181">MGRVVLVTPLIRAPYQVPVHLDGWLVAYLVVSVGVVGLIAWRVARGAL</sequence>
<accession>A0A1J5RM40</accession>
<keyword evidence="1" id="KW-0472">Membrane</keyword>
<evidence type="ECO:0000313" key="2">
    <source>
        <dbReference type="EMBL" id="OIQ93164.1"/>
    </source>
</evidence>
<dbReference type="EMBL" id="MLJW01000213">
    <property type="protein sequence ID" value="OIQ93164.1"/>
    <property type="molecule type" value="Genomic_DNA"/>
</dbReference>
<proteinExistence type="predicted"/>
<dbReference type="AlphaFoldDB" id="A0A1J5RM40"/>
<feature type="transmembrane region" description="Helical" evidence="1">
    <location>
        <begin position="24"/>
        <end position="44"/>
    </location>
</feature>
<protein>
    <submittedName>
        <fullName evidence="2">Uncharacterized protein</fullName>
    </submittedName>
</protein>
<comment type="caution">
    <text evidence="2">The sequence shown here is derived from an EMBL/GenBank/DDBJ whole genome shotgun (WGS) entry which is preliminary data.</text>
</comment>
<keyword evidence="1" id="KW-0812">Transmembrane</keyword>
<reference evidence="2" key="1">
    <citation type="submission" date="2016-10" db="EMBL/GenBank/DDBJ databases">
        <title>Sequence of Gallionella enrichment culture.</title>
        <authorList>
            <person name="Poehlein A."/>
            <person name="Muehling M."/>
            <person name="Daniel R."/>
        </authorList>
    </citation>
    <scope>NUCLEOTIDE SEQUENCE</scope>
</reference>
<name>A0A1J5RM40_9ZZZZ</name>
<gene>
    <name evidence="2" type="ORF">GALL_248700</name>
</gene>
<keyword evidence="1" id="KW-1133">Transmembrane helix</keyword>